<keyword evidence="3" id="KW-0269">Exonuclease</keyword>
<protein>
    <submittedName>
        <fullName evidence="3">Endonuclease/exonuclease/phosphatase family protein</fullName>
    </submittedName>
</protein>
<evidence type="ECO:0000259" key="2">
    <source>
        <dbReference type="Pfam" id="PF03372"/>
    </source>
</evidence>
<dbReference type="EMBL" id="SRSF01000001">
    <property type="protein sequence ID" value="THH41481.1"/>
    <property type="molecule type" value="Genomic_DNA"/>
</dbReference>
<dbReference type="SUPFAM" id="SSF56219">
    <property type="entry name" value="DNase I-like"/>
    <property type="match status" value="1"/>
</dbReference>
<accession>A0A4S4NSP0</accession>
<evidence type="ECO:0000313" key="4">
    <source>
        <dbReference type="Proteomes" id="UP000308528"/>
    </source>
</evidence>
<keyword evidence="3" id="KW-0540">Nuclease</keyword>
<keyword evidence="3" id="KW-0378">Hydrolase</keyword>
<proteinExistence type="predicted"/>
<dbReference type="GO" id="GO:0004519">
    <property type="term" value="F:endonuclease activity"/>
    <property type="evidence" value="ECO:0007669"/>
    <property type="project" value="UniProtKB-KW"/>
</dbReference>
<comment type="caution">
    <text evidence="3">The sequence shown here is derived from an EMBL/GenBank/DDBJ whole genome shotgun (WGS) entry which is preliminary data.</text>
</comment>
<evidence type="ECO:0000256" key="1">
    <source>
        <dbReference type="SAM" id="Phobius"/>
    </source>
</evidence>
<dbReference type="RefSeq" id="WP_136456324.1">
    <property type="nucleotide sequence ID" value="NZ_SRSF01000001.1"/>
</dbReference>
<organism evidence="3 4">
    <name type="scientific">Neolewinella litorea</name>
    <dbReference type="NCBI Taxonomy" id="2562452"/>
    <lineage>
        <taxon>Bacteria</taxon>
        <taxon>Pseudomonadati</taxon>
        <taxon>Bacteroidota</taxon>
        <taxon>Saprospiria</taxon>
        <taxon>Saprospirales</taxon>
        <taxon>Lewinellaceae</taxon>
        <taxon>Neolewinella</taxon>
    </lineage>
</organism>
<keyword evidence="1" id="KW-0472">Membrane</keyword>
<gene>
    <name evidence="3" type="ORF">E4021_02475</name>
</gene>
<dbReference type="OrthoDB" id="712861at2"/>
<sequence>MHTIWRVLRYPVFLVLIYLGGVLIYGTLTDWRPEGTVTLSPIEPSGATPAVIEDSLLTFVTWNVGYGGLGSEDYFFYNRGDFFWTDLGRARSPQENVDRYVAGQRLTLANTLSDFFLLQEIDTASRRSYFTNQLDTARLARPDYAATYAPNFQSERVPIPLFQPWDHYGRVRSGLVTMSRYLPSISERIQLPGEFGWPTRLFQLDRCALRQVFQTSWDVPLVIYNVHLSAYDSDGSLRRQQMNFLRERVLEDYAAGSYVIVGGDWNQVPPGFNWFSLNPTVEETILPAAVAFDFMPEGWAWAYDPAVATVRKSDEAYNAHRSERSVIDYYLTSPNVRLRQIKAINQDFRFSDHQPVYLSAELLR</sequence>
<reference evidence="3 4" key="1">
    <citation type="submission" date="2019-04" db="EMBL/GenBank/DDBJ databases">
        <title>Lewinella litorea sp. nov., isolated from a marine sand.</title>
        <authorList>
            <person name="Yoon J.-H."/>
        </authorList>
    </citation>
    <scope>NUCLEOTIDE SEQUENCE [LARGE SCALE GENOMIC DNA]</scope>
    <source>
        <strain evidence="3 4">HSMS-39</strain>
    </source>
</reference>
<feature type="transmembrane region" description="Helical" evidence="1">
    <location>
        <begin position="7"/>
        <end position="28"/>
    </location>
</feature>
<dbReference type="AlphaFoldDB" id="A0A4S4NSP0"/>
<dbReference type="InterPro" id="IPR036691">
    <property type="entry name" value="Endo/exonu/phosph_ase_sf"/>
</dbReference>
<dbReference type="Proteomes" id="UP000308528">
    <property type="component" value="Unassembled WGS sequence"/>
</dbReference>
<keyword evidence="3" id="KW-0255">Endonuclease</keyword>
<keyword evidence="1" id="KW-0812">Transmembrane</keyword>
<dbReference type="GO" id="GO:0004527">
    <property type="term" value="F:exonuclease activity"/>
    <property type="evidence" value="ECO:0007669"/>
    <property type="project" value="UniProtKB-KW"/>
</dbReference>
<keyword evidence="1" id="KW-1133">Transmembrane helix</keyword>
<dbReference type="Pfam" id="PF03372">
    <property type="entry name" value="Exo_endo_phos"/>
    <property type="match status" value="1"/>
</dbReference>
<dbReference type="InterPro" id="IPR005135">
    <property type="entry name" value="Endo/exonuclease/phosphatase"/>
</dbReference>
<keyword evidence="4" id="KW-1185">Reference proteome</keyword>
<name>A0A4S4NSP0_9BACT</name>
<evidence type="ECO:0000313" key="3">
    <source>
        <dbReference type="EMBL" id="THH41481.1"/>
    </source>
</evidence>
<feature type="domain" description="Endonuclease/exonuclease/phosphatase" evidence="2">
    <location>
        <begin position="60"/>
        <end position="353"/>
    </location>
</feature>
<dbReference type="Gene3D" id="3.60.10.10">
    <property type="entry name" value="Endonuclease/exonuclease/phosphatase"/>
    <property type="match status" value="1"/>
</dbReference>